<feature type="transmembrane region" description="Helical" evidence="2">
    <location>
        <begin position="51"/>
        <end position="76"/>
    </location>
</feature>
<proteinExistence type="predicted"/>
<evidence type="ECO:0000313" key="3">
    <source>
        <dbReference type="EMBL" id="RKF74198.1"/>
    </source>
</evidence>
<feature type="transmembrane region" description="Helical" evidence="2">
    <location>
        <begin position="142"/>
        <end position="166"/>
    </location>
</feature>
<dbReference type="AlphaFoldDB" id="A0A420II17"/>
<feature type="transmembrane region" description="Helical" evidence="2">
    <location>
        <begin position="178"/>
        <end position="195"/>
    </location>
</feature>
<evidence type="ECO:0000313" key="4">
    <source>
        <dbReference type="Proteomes" id="UP000285326"/>
    </source>
</evidence>
<organism evidence="3 4">
    <name type="scientific">Golovinomyces cichoracearum</name>
    <dbReference type="NCBI Taxonomy" id="62708"/>
    <lineage>
        <taxon>Eukaryota</taxon>
        <taxon>Fungi</taxon>
        <taxon>Dikarya</taxon>
        <taxon>Ascomycota</taxon>
        <taxon>Pezizomycotina</taxon>
        <taxon>Leotiomycetes</taxon>
        <taxon>Erysiphales</taxon>
        <taxon>Erysiphaceae</taxon>
        <taxon>Golovinomyces</taxon>
    </lineage>
</organism>
<protein>
    <submittedName>
        <fullName evidence="3">Uncharacterized protein</fullName>
    </submittedName>
</protein>
<feature type="compositionally biased region" description="Polar residues" evidence="1">
    <location>
        <begin position="563"/>
        <end position="577"/>
    </location>
</feature>
<feature type="region of interest" description="Disordered" evidence="1">
    <location>
        <begin position="542"/>
        <end position="579"/>
    </location>
</feature>
<feature type="compositionally biased region" description="Basic and acidic residues" evidence="1">
    <location>
        <begin position="371"/>
        <end position="385"/>
    </location>
</feature>
<keyword evidence="2" id="KW-1133">Transmembrane helix</keyword>
<keyword evidence="2" id="KW-0812">Transmembrane</keyword>
<feature type="region of interest" description="Disordered" evidence="1">
    <location>
        <begin position="365"/>
        <end position="397"/>
    </location>
</feature>
<gene>
    <name evidence="3" type="ORF">GcM1_240020</name>
</gene>
<sequence length="641" mass="71022">MAISVKTILLAAREIDVLSSSDDLRLVAATNRTESDTIKLISSLVLAESKIIRTSTIILASFNILAAFITVASILYDGYRAAKRYNPNLKILKFSTSWIHPADTCPLVLSIGIMIQGLIFAGVQGRGLEALKTKGCATVAQLLWPAIFIVPYIQLVFGLECVIRSFRSLPFQDRGKHDIKICCCVIILMLVVTWIPSQTLPESDICYASLLWYIPRHGKLGFIILSSTAGLMVICILNIFCRLSTVSLIDRHQRIVASRIVHYMMVGVVSLALVLPFFLTLFNDGRSKKLSMMATVVLNISGLMTGLLHLILRSNTSTTSFGPKIGGSWDRNKHEIRIFGPNELAMYNPLFDPVFGPSNATLEHSGNWEQSSKEETFKNHQDLEKLPSYTNTNQESEKTEYIYPARKHSSPVQYSLFPNQDVLSHGGQLPLSVYDITDLAPPRPIFARKSRHMRNSSDSSSVTVQIGLRLSHAPMEDQVTSESFFLPATTYGTNIVTSPLSPRASVLLSPIQILQPAIFSGFSRDKPSPILIKPESTSRKASFSISTPLRSSPLSSRIPRDNPSLNNEQTRNSNSELSLEKVRTSGIKLSSSVYKPKKKISSPRKVLSPNITSMNPLENHRKLSSNSQTALNYPVGKSDWI</sequence>
<feature type="transmembrane region" description="Helical" evidence="2">
    <location>
        <begin position="260"/>
        <end position="279"/>
    </location>
</feature>
<feature type="region of interest" description="Disordered" evidence="1">
    <location>
        <begin position="599"/>
        <end position="630"/>
    </location>
</feature>
<evidence type="ECO:0000256" key="2">
    <source>
        <dbReference type="SAM" id="Phobius"/>
    </source>
</evidence>
<dbReference type="EMBL" id="MCBS01024083">
    <property type="protein sequence ID" value="RKF74198.1"/>
    <property type="molecule type" value="Genomic_DNA"/>
</dbReference>
<accession>A0A420II17</accession>
<name>A0A420II17_9PEZI</name>
<feature type="transmembrane region" description="Helical" evidence="2">
    <location>
        <begin position="220"/>
        <end position="240"/>
    </location>
</feature>
<evidence type="ECO:0000256" key="1">
    <source>
        <dbReference type="SAM" id="MobiDB-lite"/>
    </source>
</evidence>
<feature type="transmembrane region" description="Helical" evidence="2">
    <location>
        <begin position="97"/>
        <end position="122"/>
    </location>
</feature>
<feature type="compositionally biased region" description="Low complexity" evidence="1">
    <location>
        <begin position="544"/>
        <end position="557"/>
    </location>
</feature>
<reference evidence="3 4" key="1">
    <citation type="journal article" date="2018" name="BMC Genomics">
        <title>Comparative genome analyses reveal sequence features reflecting distinct modes of host-adaptation between dicot and monocot powdery mildew.</title>
        <authorList>
            <person name="Wu Y."/>
            <person name="Ma X."/>
            <person name="Pan Z."/>
            <person name="Kale S.D."/>
            <person name="Song Y."/>
            <person name="King H."/>
            <person name="Zhang Q."/>
            <person name="Presley C."/>
            <person name="Deng X."/>
            <person name="Wei C.I."/>
            <person name="Xiao S."/>
        </authorList>
    </citation>
    <scope>NUCLEOTIDE SEQUENCE [LARGE SCALE GENOMIC DNA]</scope>
    <source>
        <strain evidence="3">UMSG1</strain>
    </source>
</reference>
<keyword evidence="2" id="KW-0472">Membrane</keyword>
<dbReference type="Proteomes" id="UP000285326">
    <property type="component" value="Unassembled WGS sequence"/>
</dbReference>
<comment type="caution">
    <text evidence="3">The sequence shown here is derived from an EMBL/GenBank/DDBJ whole genome shotgun (WGS) entry which is preliminary data.</text>
</comment>
<feature type="transmembrane region" description="Helical" evidence="2">
    <location>
        <begin position="291"/>
        <end position="312"/>
    </location>
</feature>